<dbReference type="AlphaFoldDB" id="A0A4Y7PH40"/>
<reference evidence="1 3" key="1">
    <citation type="submission" date="2018-06" db="EMBL/GenBank/DDBJ databases">
        <title>A transcriptomic atlas of mushroom development highlights an independent origin of complex multicellularity.</title>
        <authorList>
            <consortium name="DOE Joint Genome Institute"/>
            <person name="Krizsan K."/>
            <person name="Almasi E."/>
            <person name="Merenyi Z."/>
            <person name="Sahu N."/>
            <person name="Viragh M."/>
            <person name="Koszo T."/>
            <person name="Mondo S."/>
            <person name="Kiss B."/>
            <person name="Balint B."/>
            <person name="Kues U."/>
            <person name="Barry K."/>
            <person name="Hegedus J.C."/>
            <person name="Henrissat B."/>
            <person name="Johnson J."/>
            <person name="Lipzen A."/>
            <person name="Ohm R."/>
            <person name="Nagy I."/>
            <person name="Pangilinan J."/>
            <person name="Yan J."/>
            <person name="Xiong Y."/>
            <person name="Grigoriev I.V."/>
            <person name="Hibbett D.S."/>
            <person name="Nagy L.G."/>
        </authorList>
    </citation>
    <scope>NUCLEOTIDE SEQUENCE [LARGE SCALE GENOMIC DNA]</scope>
    <source>
        <strain evidence="1 3">SZMC22713</strain>
    </source>
</reference>
<sequence>MWLPTPPTVFTALEFLTRGIAKYCLSKLGVPAIVVQYSKSSSTNDAFQSHIIIGRIGKDALKKRQDEVKKVLNRSLFNHAIFPDQVPGIYPINEGDVTGFSLRLIRDVDMILNGIAPKDWKIVYHSQPIANSSRIDHLLIAVPLGNPVEKDVFTTDEFMDLPKFDLNDPDTHWKSWKDPQAIHKKHPVVLCGIEDKKPGSLHFRDWDHELITGQLKLKDQPKPLRECCDEVNVFSCQLLKYQHGYNTDMVFLTDAETFICVESINYDEIGQHPDAKINVLLTDVSATDIRLAIAGACYDKMRVFMDTKNPRGPVTYYV</sequence>
<protein>
    <submittedName>
        <fullName evidence="1">Uncharacterized protein</fullName>
    </submittedName>
</protein>
<dbReference type="EMBL" id="ML170308">
    <property type="protein sequence ID" value="TDL14784.1"/>
    <property type="molecule type" value="Genomic_DNA"/>
</dbReference>
<evidence type="ECO:0000313" key="3">
    <source>
        <dbReference type="Proteomes" id="UP000294933"/>
    </source>
</evidence>
<dbReference type="EMBL" id="ML170193">
    <property type="protein sequence ID" value="TDL19791.1"/>
    <property type="molecule type" value="Genomic_DNA"/>
</dbReference>
<evidence type="ECO:0000313" key="1">
    <source>
        <dbReference type="EMBL" id="TDL14784.1"/>
    </source>
</evidence>
<dbReference type="VEuPathDB" id="FungiDB:BD410DRAFT_845741"/>
<dbReference type="VEuPathDB" id="FungiDB:BD410DRAFT_841767"/>
<gene>
    <name evidence="2" type="ORF">BD410DRAFT_841767</name>
    <name evidence="1" type="ORF">BD410DRAFT_845741</name>
</gene>
<keyword evidence="3" id="KW-1185">Reference proteome</keyword>
<dbReference type="Proteomes" id="UP000294933">
    <property type="component" value="Unassembled WGS sequence"/>
</dbReference>
<accession>A0A4Y7PH40</accession>
<evidence type="ECO:0000313" key="2">
    <source>
        <dbReference type="EMBL" id="TDL19791.1"/>
    </source>
</evidence>
<name>A0A4Y7PH40_9AGAM</name>
<proteinExistence type="predicted"/>
<organism evidence="1 3">
    <name type="scientific">Rickenella mellea</name>
    <dbReference type="NCBI Taxonomy" id="50990"/>
    <lineage>
        <taxon>Eukaryota</taxon>
        <taxon>Fungi</taxon>
        <taxon>Dikarya</taxon>
        <taxon>Basidiomycota</taxon>
        <taxon>Agaricomycotina</taxon>
        <taxon>Agaricomycetes</taxon>
        <taxon>Hymenochaetales</taxon>
        <taxon>Rickenellaceae</taxon>
        <taxon>Rickenella</taxon>
    </lineage>
</organism>